<dbReference type="OrthoDB" id="6975485at2"/>
<evidence type="ECO:0000313" key="2">
    <source>
        <dbReference type="Proteomes" id="UP000031623"/>
    </source>
</evidence>
<reference evidence="1 2" key="1">
    <citation type="journal article" date="2014" name="ISME J.">
        <title>Ecophysiology of Thioploca ingrica as revealed by the complete genome sequence supplemented with proteomic evidence.</title>
        <authorList>
            <person name="Kojima H."/>
            <person name="Ogura Y."/>
            <person name="Yamamoto N."/>
            <person name="Togashi T."/>
            <person name="Mori H."/>
            <person name="Watanabe T."/>
            <person name="Nemoto F."/>
            <person name="Kurokawa K."/>
            <person name="Hayashi T."/>
            <person name="Fukui M."/>
        </authorList>
    </citation>
    <scope>NUCLEOTIDE SEQUENCE [LARGE SCALE GENOMIC DNA]</scope>
</reference>
<gene>
    <name evidence="1" type="ORF">THII_3576</name>
</gene>
<dbReference type="Proteomes" id="UP000031623">
    <property type="component" value="Chromosome"/>
</dbReference>
<dbReference type="NCBIfam" id="TIGR02646">
    <property type="entry name" value="retron system putative HNH endonuclease"/>
    <property type="match status" value="1"/>
</dbReference>
<evidence type="ECO:0000313" key="1">
    <source>
        <dbReference type="EMBL" id="BAP57873.1"/>
    </source>
</evidence>
<accession>A0A090AHP8</accession>
<dbReference type="KEGG" id="tig:THII_3576"/>
<organism evidence="1 2">
    <name type="scientific">Thioploca ingrica</name>
    <dbReference type="NCBI Taxonomy" id="40754"/>
    <lineage>
        <taxon>Bacteria</taxon>
        <taxon>Pseudomonadati</taxon>
        <taxon>Pseudomonadota</taxon>
        <taxon>Gammaproteobacteria</taxon>
        <taxon>Thiotrichales</taxon>
        <taxon>Thiotrichaceae</taxon>
        <taxon>Thioploca</taxon>
    </lineage>
</organism>
<dbReference type="EMBL" id="AP014633">
    <property type="protein sequence ID" value="BAP57873.1"/>
    <property type="molecule type" value="Genomic_DNA"/>
</dbReference>
<dbReference type="InterPro" id="IPR013467">
    <property type="entry name" value="HNH78-like"/>
</dbReference>
<keyword evidence="2" id="KW-1185">Reference proteome</keyword>
<dbReference type="HOGENOM" id="CLU_092819_1_0_6"/>
<sequence>MKQIEKSKEPASLLAHRKKIHSNYDNYPEKDELRDYLLKEQGQICCYCMQRISKENMKVEHWQPQSKYPEKQLDYQNLLAACRGNEGEPKHLQHCDTHKSEQEMILNPLDKLIKSIKYRKDGRIYSDDPNIDQDLNKILNLNTQTLVNNRAAIMDDVIQNLTNLKGNKADWAVAHVKRKIQQYETKTAGKYHPYCQVIIYFLNKRFAQELGYF</sequence>
<name>A0A090AHP8_9GAMM</name>
<dbReference type="STRING" id="40754.THII_3576"/>
<dbReference type="Gene3D" id="1.10.30.50">
    <property type="match status" value="1"/>
</dbReference>
<proteinExistence type="predicted"/>
<protein>
    <recommendedName>
        <fullName evidence="3">TIGR02646 family protein</fullName>
    </recommendedName>
</protein>
<dbReference type="AlphaFoldDB" id="A0A090AHP8"/>
<evidence type="ECO:0008006" key="3">
    <source>
        <dbReference type="Google" id="ProtNLM"/>
    </source>
</evidence>